<dbReference type="CDD" id="cd00161">
    <property type="entry name" value="beta-trefoil_Ricin-like"/>
    <property type="match status" value="1"/>
</dbReference>
<proteinExistence type="predicted"/>
<dbReference type="SMART" id="SM00458">
    <property type="entry name" value="RICIN"/>
    <property type="match status" value="1"/>
</dbReference>
<feature type="chain" id="PRO_5047196279" evidence="1">
    <location>
        <begin position="22"/>
        <end position="294"/>
    </location>
</feature>
<dbReference type="Pfam" id="PF14200">
    <property type="entry name" value="RicinB_lectin_2"/>
    <property type="match status" value="2"/>
</dbReference>
<feature type="domain" description="Ricin B lectin" evidence="2">
    <location>
        <begin position="162"/>
        <end position="291"/>
    </location>
</feature>
<sequence>MAVLTVVAAAVAFMSAAPVSAAQMQQRSSGVTPFAEKNSAWDIVWQGVGDIADSINRQNGRGDFVRALGDTISARVGHMANVLVVDDYERYTANLTAVNVDRVVEYGKGAPYHVFVFQSGTFSLHDDGGWNHWGMWGRFNRSGDAGRDVAFDPPAGSGPSHGTVASLQSANGTVADLDGALPSSGTKIKAWEPHPSQAQQWVFWDKGNGNWQIETQYRGAMVLDYNFSNWTTWLFGAHDGNNQLWRFNSVGNGWYTITSARDGACLTADKVGDALGVWRCDGTPGQRWHLVAPL</sequence>
<gene>
    <name evidence="3" type="ORF">OG515_35625</name>
</gene>
<dbReference type="RefSeq" id="WP_329404177.1">
    <property type="nucleotide sequence ID" value="NZ_CP109019.1"/>
</dbReference>
<evidence type="ECO:0000313" key="3">
    <source>
        <dbReference type="EMBL" id="WUT87169.1"/>
    </source>
</evidence>
<reference evidence="3" key="1">
    <citation type="submission" date="2022-10" db="EMBL/GenBank/DDBJ databases">
        <title>The complete genomes of actinobacterial strains from the NBC collection.</title>
        <authorList>
            <person name="Joergensen T.S."/>
            <person name="Alvarez Arevalo M."/>
            <person name="Sterndorff E.B."/>
            <person name="Faurdal D."/>
            <person name="Vuksanovic O."/>
            <person name="Mourched A.-S."/>
            <person name="Charusanti P."/>
            <person name="Shaw S."/>
            <person name="Blin K."/>
            <person name="Weber T."/>
        </authorList>
    </citation>
    <scope>NUCLEOTIDE SEQUENCE</scope>
    <source>
        <strain evidence="3">NBC_00668</strain>
    </source>
</reference>
<evidence type="ECO:0000313" key="4">
    <source>
        <dbReference type="Proteomes" id="UP001432060"/>
    </source>
</evidence>
<evidence type="ECO:0000259" key="2">
    <source>
        <dbReference type="SMART" id="SM00458"/>
    </source>
</evidence>
<dbReference type="SUPFAM" id="SSF50370">
    <property type="entry name" value="Ricin B-like lectins"/>
    <property type="match status" value="1"/>
</dbReference>
<organism evidence="3 4">
    <name type="scientific">Streptomyces melanogenes</name>
    <dbReference type="NCBI Taxonomy" id="67326"/>
    <lineage>
        <taxon>Bacteria</taxon>
        <taxon>Bacillati</taxon>
        <taxon>Actinomycetota</taxon>
        <taxon>Actinomycetes</taxon>
        <taxon>Kitasatosporales</taxon>
        <taxon>Streptomycetaceae</taxon>
        <taxon>Streptomyces</taxon>
    </lineage>
</organism>
<feature type="signal peptide" evidence="1">
    <location>
        <begin position="1"/>
        <end position="21"/>
    </location>
</feature>
<protein>
    <submittedName>
        <fullName evidence="3">RICIN domain-containing protein</fullName>
    </submittedName>
</protein>
<dbReference type="Proteomes" id="UP001432060">
    <property type="component" value="Chromosome"/>
</dbReference>
<dbReference type="InterPro" id="IPR000772">
    <property type="entry name" value="Ricin_B_lectin"/>
</dbReference>
<dbReference type="Gene3D" id="2.80.10.50">
    <property type="match status" value="1"/>
</dbReference>
<accession>A0ABZ1XUI2</accession>
<name>A0ABZ1XUI2_9ACTN</name>
<dbReference type="InterPro" id="IPR035992">
    <property type="entry name" value="Ricin_B-like_lectins"/>
</dbReference>
<keyword evidence="4" id="KW-1185">Reference proteome</keyword>
<keyword evidence="1" id="KW-0732">Signal</keyword>
<evidence type="ECO:0000256" key="1">
    <source>
        <dbReference type="SAM" id="SignalP"/>
    </source>
</evidence>
<dbReference type="EMBL" id="CP109019">
    <property type="protein sequence ID" value="WUT87169.1"/>
    <property type="molecule type" value="Genomic_DNA"/>
</dbReference>
<dbReference type="PROSITE" id="PS50231">
    <property type="entry name" value="RICIN_B_LECTIN"/>
    <property type="match status" value="1"/>
</dbReference>